<dbReference type="PANTHER" id="PTHR43459:SF1">
    <property type="entry name" value="EG:BACN32G11.4 PROTEIN"/>
    <property type="match status" value="1"/>
</dbReference>
<proteinExistence type="inferred from homology"/>
<evidence type="ECO:0000256" key="2">
    <source>
        <dbReference type="RuleBase" id="RU003707"/>
    </source>
</evidence>
<dbReference type="OrthoDB" id="5730382at2"/>
<organism evidence="3 4">
    <name type="scientific">Hyphomonas chukchiensis</name>
    <dbReference type="NCBI Taxonomy" id="1280947"/>
    <lineage>
        <taxon>Bacteria</taxon>
        <taxon>Pseudomonadati</taxon>
        <taxon>Pseudomonadota</taxon>
        <taxon>Alphaproteobacteria</taxon>
        <taxon>Hyphomonadales</taxon>
        <taxon>Hyphomonadaceae</taxon>
        <taxon>Hyphomonas</taxon>
    </lineage>
</organism>
<dbReference type="Gene3D" id="1.10.12.10">
    <property type="entry name" value="Lyase 2-enoyl-coa Hydratase, Chain A, domain 2"/>
    <property type="match status" value="1"/>
</dbReference>
<protein>
    <recommendedName>
        <fullName evidence="5">Enoyl-CoA hydratase</fullName>
    </recommendedName>
</protein>
<dbReference type="InterPro" id="IPR029045">
    <property type="entry name" value="ClpP/crotonase-like_dom_sf"/>
</dbReference>
<gene>
    <name evidence="3" type="ORF">HY30_16120</name>
</gene>
<dbReference type="STRING" id="1280947.HY30_16120"/>
<evidence type="ECO:0000313" key="4">
    <source>
        <dbReference type="Proteomes" id="UP000027190"/>
    </source>
</evidence>
<dbReference type="Gene3D" id="3.90.226.10">
    <property type="entry name" value="2-enoyl-CoA Hydratase, Chain A, domain 1"/>
    <property type="match status" value="1"/>
</dbReference>
<dbReference type="AlphaFoldDB" id="A0A062UJP2"/>
<dbReference type="GO" id="GO:0003824">
    <property type="term" value="F:catalytic activity"/>
    <property type="evidence" value="ECO:0007669"/>
    <property type="project" value="InterPro"/>
</dbReference>
<keyword evidence="4" id="KW-1185">Reference proteome</keyword>
<dbReference type="Pfam" id="PF00378">
    <property type="entry name" value="ECH_1"/>
    <property type="match status" value="1"/>
</dbReference>
<comment type="caution">
    <text evidence="3">The sequence shown here is derived from an EMBL/GenBank/DDBJ whole genome shotgun (WGS) entry which is preliminary data.</text>
</comment>
<dbReference type="PANTHER" id="PTHR43459">
    <property type="entry name" value="ENOYL-COA HYDRATASE"/>
    <property type="match status" value="1"/>
</dbReference>
<dbReference type="PROSITE" id="PS00166">
    <property type="entry name" value="ENOYL_COA_HYDRATASE"/>
    <property type="match status" value="1"/>
</dbReference>
<dbReference type="InterPro" id="IPR014748">
    <property type="entry name" value="Enoyl-CoA_hydra_C"/>
</dbReference>
<dbReference type="InterPro" id="IPR018376">
    <property type="entry name" value="Enoyl-CoA_hyd/isom_CS"/>
</dbReference>
<dbReference type="CDD" id="cd06558">
    <property type="entry name" value="crotonase-like"/>
    <property type="match status" value="1"/>
</dbReference>
<evidence type="ECO:0008006" key="5">
    <source>
        <dbReference type="Google" id="ProtNLM"/>
    </source>
</evidence>
<evidence type="ECO:0000256" key="1">
    <source>
        <dbReference type="ARBA" id="ARBA00005254"/>
    </source>
</evidence>
<accession>A0A062UJP2</accession>
<comment type="similarity">
    <text evidence="1 2">Belongs to the enoyl-CoA hydratase/isomerase family.</text>
</comment>
<dbReference type="InterPro" id="IPR001753">
    <property type="entry name" value="Enoyl-CoA_hydra/iso"/>
</dbReference>
<dbReference type="PATRIC" id="fig|1280947.3.peg.1811"/>
<dbReference type="EMBL" id="AWFG01000021">
    <property type="protein sequence ID" value="KCZ58394.1"/>
    <property type="molecule type" value="Genomic_DNA"/>
</dbReference>
<dbReference type="SUPFAM" id="SSF52096">
    <property type="entry name" value="ClpP/crotonase"/>
    <property type="match status" value="1"/>
</dbReference>
<name>A0A062UJP2_9PROT</name>
<sequence length="266" mass="28111">MSVSVTKTYSTILFSQTEGLAQITFNRPERLNAISVDVLMESSDAIDTALANGARALLLTGAGRAFSAGLDLVDAGERHARGDNDNILDEYFAPFARKLAELPIPIVSAINGAAIGGGCAIALSADVIIARRSSYLQCPFVRLGLVPDTGTTWLIARSVGRTRALDLLLLGERMSAEDACLAGLITRVVDDERFASTAQDLVNRLASGPTVALSLIRSQVASALTLGFDDMLKVESQNQLIAGATLDVKDSLMAFAEGRPPNFVGK</sequence>
<dbReference type="Proteomes" id="UP000027190">
    <property type="component" value="Unassembled WGS sequence"/>
</dbReference>
<reference evidence="3 4" key="1">
    <citation type="journal article" date="2014" name="Antonie Van Leeuwenhoek">
        <title>Hyphomonas beringensis sp. nov. and Hyphomonas chukchiensis sp. nov., isolated from surface seawater of the Bering Sea and Chukchi Sea.</title>
        <authorList>
            <person name="Li C."/>
            <person name="Lai Q."/>
            <person name="Li G."/>
            <person name="Dong C."/>
            <person name="Wang J."/>
            <person name="Liao Y."/>
            <person name="Shao Z."/>
        </authorList>
    </citation>
    <scope>NUCLEOTIDE SEQUENCE [LARGE SCALE GENOMIC DNA]</scope>
    <source>
        <strain evidence="3 4">BH-BN04-4</strain>
    </source>
</reference>
<evidence type="ECO:0000313" key="3">
    <source>
        <dbReference type="EMBL" id="KCZ58394.1"/>
    </source>
</evidence>
<dbReference type="eggNOG" id="COG1024">
    <property type="taxonomic scope" value="Bacteria"/>
</dbReference>